<feature type="compositionally biased region" description="Basic and acidic residues" evidence="2">
    <location>
        <begin position="62"/>
        <end position="80"/>
    </location>
</feature>
<evidence type="ECO:0000313" key="4">
    <source>
        <dbReference type="Proteomes" id="UP001497392"/>
    </source>
</evidence>
<dbReference type="Proteomes" id="UP001497392">
    <property type="component" value="Unassembled WGS sequence"/>
</dbReference>
<keyword evidence="4" id="KW-1185">Reference proteome</keyword>
<accession>A0ABP1G139</accession>
<evidence type="ECO:0000256" key="2">
    <source>
        <dbReference type="SAM" id="MobiDB-lite"/>
    </source>
</evidence>
<evidence type="ECO:0000313" key="3">
    <source>
        <dbReference type="EMBL" id="CAL5223502.1"/>
    </source>
</evidence>
<protein>
    <submittedName>
        <fullName evidence="3">G6028 protein</fullName>
    </submittedName>
</protein>
<dbReference type="EMBL" id="CAXHTA020000008">
    <property type="protein sequence ID" value="CAL5223502.1"/>
    <property type="molecule type" value="Genomic_DNA"/>
</dbReference>
<organism evidence="3 4">
    <name type="scientific">Coccomyxa viridis</name>
    <dbReference type="NCBI Taxonomy" id="1274662"/>
    <lineage>
        <taxon>Eukaryota</taxon>
        <taxon>Viridiplantae</taxon>
        <taxon>Chlorophyta</taxon>
        <taxon>core chlorophytes</taxon>
        <taxon>Trebouxiophyceae</taxon>
        <taxon>Trebouxiophyceae incertae sedis</taxon>
        <taxon>Coccomyxaceae</taxon>
        <taxon>Coccomyxa</taxon>
    </lineage>
</organism>
<feature type="coiled-coil region" evidence="1">
    <location>
        <begin position="16"/>
        <end position="43"/>
    </location>
</feature>
<keyword evidence="1" id="KW-0175">Coiled coil</keyword>
<sequence>MSDPTVQDSKVQKASADEMKVALVEVLQENHRLEAKLGIMREQHALVAELLNTQLPAVDAEGDPKGETLAKGEKEASYQH</sequence>
<name>A0ABP1G139_9CHLO</name>
<reference evidence="3 4" key="1">
    <citation type="submission" date="2024-06" db="EMBL/GenBank/DDBJ databases">
        <authorList>
            <person name="Kraege A."/>
            <person name="Thomma B."/>
        </authorList>
    </citation>
    <scope>NUCLEOTIDE SEQUENCE [LARGE SCALE GENOMIC DNA]</scope>
</reference>
<evidence type="ECO:0000256" key="1">
    <source>
        <dbReference type="SAM" id="Coils"/>
    </source>
</evidence>
<comment type="caution">
    <text evidence="3">The sequence shown here is derived from an EMBL/GenBank/DDBJ whole genome shotgun (WGS) entry which is preliminary data.</text>
</comment>
<feature type="region of interest" description="Disordered" evidence="2">
    <location>
        <begin position="56"/>
        <end position="80"/>
    </location>
</feature>
<gene>
    <name evidence="3" type="primary">g6028</name>
    <name evidence="3" type="ORF">VP750_LOCUS5161</name>
</gene>
<proteinExistence type="predicted"/>